<feature type="domain" description="Cyclin-dependent kinase inhibitor" evidence="4">
    <location>
        <begin position="157"/>
        <end position="200"/>
    </location>
</feature>
<keyword evidence="6" id="KW-1185">Reference proteome</keyword>
<dbReference type="PANTHER" id="PTHR46776">
    <property type="entry name" value="CYCLIN-DEPENDENT KINASE INHIBITOR 4-RELATED"/>
    <property type="match status" value="1"/>
</dbReference>
<dbReference type="InterPro" id="IPR044275">
    <property type="entry name" value="KRP"/>
</dbReference>
<dbReference type="GO" id="GO:0004861">
    <property type="term" value="F:cyclin-dependent protein serine/threonine kinase inhibitor activity"/>
    <property type="evidence" value="ECO:0007669"/>
    <property type="project" value="InterPro"/>
</dbReference>
<gene>
    <name evidence="5" type="ORF">MKW98_004357</name>
</gene>
<dbReference type="InterPro" id="IPR003175">
    <property type="entry name" value="CDI_dom"/>
</dbReference>
<comment type="similarity">
    <text evidence="1">Belongs to the CDI family. ICK/KRP subfamily.</text>
</comment>
<name>A0AAD4XIG1_9MAGN</name>
<evidence type="ECO:0000259" key="4">
    <source>
        <dbReference type="Pfam" id="PF02234"/>
    </source>
</evidence>
<proteinExistence type="inferred from homology"/>
<dbReference type="Gene3D" id="4.10.365.10">
    <property type="entry name" value="p27"/>
    <property type="match status" value="1"/>
</dbReference>
<comment type="caution">
    <text evidence="5">The sequence shown here is derived from an EMBL/GenBank/DDBJ whole genome shotgun (WGS) entry which is preliminary data.</text>
</comment>
<sequence length="204" mass="22975">MAELSNFAGKTRVGTLDMATTSTSAAGTITRRSSVLFNGELLGYCSSSNQKKRKLIIIKPELMVSSPALSLSTNKCVHTVMSCSVSGINNRSCDLVTCEKKRLMLRSLGDFVEGEKQEGFEFENNPPIINHQRDSESKGLEMSSEANSKSRKLSDEKMPTETEIKDFFSAFEKHEHKRFLEKYNYDITKDVPLEGRYEWISLKP</sequence>
<accession>A0AAD4XIG1</accession>
<evidence type="ECO:0000256" key="2">
    <source>
        <dbReference type="ARBA" id="ARBA00023013"/>
    </source>
</evidence>
<organism evidence="5 6">
    <name type="scientific">Papaver atlanticum</name>
    <dbReference type="NCBI Taxonomy" id="357466"/>
    <lineage>
        <taxon>Eukaryota</taxon>
        <taxon>Viridiplantae</taxon>
        <taxon>Streptophyta</taxon>
        <taxon>Embryophyta</taxon>
        <taxon>Tracheophyta</taxon>
        <taxon>Spermatophyta</taxon>
        <taxon>Magnoliopsida</taxon>
        <taxon>Ranunculales</taxon>
        <taxon>Papaveraceae</taxon>
        <taxon>Papaveroideae</taxon>
        <taxon>Papaver</taxon>
    </lineage>
</organism>
<evidence type="ECO:0000256" key="3">
    <source>
        <dbReference type="SAM" id="MobiDB-lite"/>
    </source>
</evidence>
<evidence type="ECO:0000313" key="6">
    <source>
        <dbReference type="Proteomes" id="UP001202328"/>
    </source>
</evidence>
<reference evidence="5" key="1">
    <citation type="submission" date="2022-04" db="EMBL/GenBank/DDBJ databases">
        <title>A functionally conserved STORR gene fusion in Papaver species that diverged 16.8 million years ago.</title>
        <authorList>
            <person name="Catania T."/>
        </authorList>
    </citation>
    <scope>NUCLEOTIDE SEQUENCE</scope>
    <source>
        <strain evidence="5">S-188037</strain>
    </source>
</reference>
<evidence type="ECO:0000256" key="1">
    <source>
        <dbReference type="ARBA" id="ARBA00010274"/>
    </source>
</evidence>
<dbReference type="Pfam" id="PF02234">
    <property type="entry name" value="CDI"/>
    <property type="match status" value="1"/>
</dbReference>
<evidence type="ECO:0000313" key="5">
    <source>
        <dbReference type="EMBL" id="KAI3915916.1"/>
    </source>
</evidence>
<dbReference type="EMBL" id="JAJJMB010009125">
    <property type="protein sequence ID" value="KAI3915916.1"/>
    <property type="molecule type" value="Genomic_DNA"/>
</dbReference>
<keyword evidence="2" id="KW-0649">Protein kinase inhibitor</keyword>
<dbReference type="Proteomes" id="UP001202328">
    <property type="component" value="Unassembled WGS sequence"/>
</dbReference>
<dbReference type="InterPro" id="IPR044898">
    <property type="entry name" value="CDI_dom_sf"/>
</dbReference>
<dbReference type="GO" id="GO:0005634">
    <property type="term" value="C:nucleus"/>
    <property type="evidence" value="ECO:0007669"/>
    <property type="project" value="InterPro"/>
</dbReference>
<dbReference type="AlphaFoldDB" id="A0AAD4XIG1"/>
<protein>
    <recommendedName>
        <fullName evidence="4">Cyclin-dependent kinase inhibitor domain-containing protein</fullName>
    </recommendedName>
</protein>
<dbReference type="GO" id="GO:0051726">
    <property type="term" value="P:regulation of cell cycle"/>
    <property type="evidence" value="ECO:0007669"/>
    <property type="project" value="InterPro"/>
</dbReference>
<feature type="region of interest" description="Disordered" evidence="3">
    <location>
        <begin position="122"/>
        <end position="158"/>
    </location>
</feature>